<protein>
    <submittedName>
        <fullName evidence="1">Uncharacterized protein</fullName>
    </submittedName>
</protein>
<evidence type="ECO:0000313" key="1">
    <source>
        <dbReference type="EMBL" id="AYV83046.1"/>
    </source>
</evidence>
<organism evidence="1">
    <name type="scientific">Hyperionvirus sp</name>
    <dbReference type="NCBI Taxonomy" id="2487770"/>
    <lineage>
        <taxon>Viruses</taxon>
        <taxon>Varidnaviria</taxon>
        <taxon>Bamfordvirae</taxon>
        <taxon>Nucleocytoviricota</taxon>
        <taxon>Megaviricetes</taxon>
        <taxon>Imitervirales</taxon>
        <taxon>Mimiviridae</taxon>
        <taxon>Klosneuvirinae</taxon>
    </lineage>
</organism>
<gene>
    <name evidence="1" type="ORF">Hyperionvirus4_11</name>
</gene>
<accession>A0A3G5A722</accession>
<dbReference type="EMBL" id="MK072386">
    <property type="protein sequence ID" value="AYV83046.1"/>
    <property type="molecule type" value="Genomic_DNA"/>
</dbReference>
<sequence length="67" mass="7520">MIFGPNLCAAGFLTKLAKLLERIGRREIVRIVRIAEGAGMLRRTVANERENLLTDRGDKILAQSRNI</sequence>
<name>A0A3G5A722_9VIRU</name>
<reference evidence="1" key="1">
    <citation type="submission" date="2018-10" db="EMBL/GenBank/DDBJ databases">
        <title>Hidden diversity of soil giant viruses.</title>
        <authorList>
            <person name="Schulz F."/>
            <person name="Alteio L."/>
            <person name="Goudeau D."/>
            <person name="Ryan E.M."/>
            <person name="Malmstrom R.R."/>
            <person name="Blanchard J."/>
            <person name="Woyke T."/>
        </authorList>
    </citation>
    <scope>NUCLEOTIDE SEQUENCE</scope>
    <source>
        <strain evidence="1">HYV1</strain>
    </source>
</reference>
<proteinExistence type="predicted"/>